<dbReference type="InterPro" id="IPR014717">
    <property type="entry name" value="Transl_elong_EF1B/ribsomal_bS6"/>
</dbReference>
<dbReference type="AlphaFoldDB" id="A0A0G0BUC1"/>
<organism evidence="4 5">
    <name type="scientific">Candidatus Nomurabacteria bacterium GW2011_GWB1_35_20</name>
    <dbReference type="NCBI Taxonomy" id="1618740"/>
    <lineage>
        <taxon>Bacteria</taxon>
        <taxon>Candidatus Nomuraibacteriota</taxon>
    </lineage>
</organism>
<dbReference type="InterPro" id="IPR020814">
    <property type="entry name" value="Ribosomal_S6_plastid/chlpt"/>
</dbReference>
<dbReference type="InterPro" id="IPR035980">
    <property type="entry name" value="Ribosomal_bS6_sf"/>
</dbReference>
<keyword evidence="3" id="KW-0687">Ribonucleoprotein</keyword>
<evidence type="ECO:0000313" key="5">
    <source>
        <dbReference type="Proteomes" id="UP000034923"/>
    </source>
</evidence>
<dbReference type="GO" id="GO:1990904">
    <property type="term" value="C:ribonucleoprotein complex"/>
    <property type="evidence" value="ECO:0007669"/>
    <property type="project" value="UniProtKB-KW"/>
</dbReference>
<comment type="caution">
    <text evidence="4">The sequence shown here is derived from an EMBL/GenBank/DDBJ whole genome shotgun (WGS) entry which is preliminary data.</text>
</comment>
<name>A0A0G0BUC1_9BACT</name>
<comment type="function">
    <text evidence="3">Binds together with bS18 to 16S ribosomal RNA.</text>
</comment>
<protein>
    <recommendedName>
        <fullName evidence="2 3">Small ribosomal subunit protein bS6</fullName>
    </recommendedName>
</protein>
<dbReference type="Gene3D" id="3.30.70.60">
    <property type="match status" value="1"/>
</dbReference>
<reference evidence="4 5" key="1">
    <citation type="journal article" date="2015" name="Nature">
        <title>rRNA introns, odd ribosomes, and small enigmatic genomes across a large radiation of phyla.</title>
        <authorList>
            <person name="Brown C.T."/>
            <person name="Hug L.A."/>
            <person name="Thomas B.C."/>
            <person name="Sharon I."/>
            <person name="Castelle C.J."/>
            <person name="Singh A."/>
            <person name="Wilkins M.J."/>
            <person name="Williams K.H."/>
            <person name="Banfield J.F."/>
        </authorList>
    </citation>
    <scope>NUCLEOTIDE SEQUENCE [LARGE SCALE GENOMIC DNA]</scope>
</reference>
<dbReference type="GO" id="GO:0019843">
    <property type="term" value="F:rRNA binding"/>
    <property type="evidence" value="ECO:0007669"/>
    <property type="project" value="UniProtKB-UniRule"/>
</dbReference>
<dbReference type="HAMAP" id="MF_00360">
    <property type="entry name" value="Ribosomal_bS6"/>
    <property type="match status" value="1"/>
</dbReference>
<sequence>MGFTSFGVFASMIFMSEVKNKNGNSLIQNNAEGADGRVYELGYLLVPAISEEDVPVVYNNLKDLVVNLGGEIISDETPKMISLAYTMSKVTQNVRNKFDTAFFGWVKFEINPEKVLELKKKLDIDLNFIRFLILKTVRENTIAAKRFIHKDSRRKIPTVRKEGENSPPIPIDKEKIDKEIDAMVAV</sequence>
<keyword evidence="3" id="KW-0699">rRNA-binding</keyword>
<comment type="similarity">
    <text evidence="1 3">Belongs to the bacterial ribosomal protein bS6 family.</text>
</comment>
<evidence type="ECO:0000256" key="1">
    <source>
        <dbReference type="ARBA" id="ARBA00009512"/>
    </source>
</evidence>
<dbReference type="Pfam" id="PF01250">
    <property type="entry name" value="Ribosomal_S6"/>
    <property type="match status" value="1"/>
</dbReference>
<dbReference type="SUPFAM" id="SSF54995">
    <property type="entry name" value="Ribosomal protein S6"/>
    <property type="match status" value="1"/>
</dbReference>
<dbReference type="GO" id="GO:0005840">
    <property type="term" value="C:ribosome"/>
    <property type="evidence" value="ECO:0007669"/>
    <property type="project" value="UniProtKB-KW"/>
</dbReference>
<dbReference type="GO" id="GO:0003735">
    <property type="term" value="F:structural constituent of ribosome"/>
    <property type="evidence" value="ECO:0007669"/>
    <property type="project" value="InterPro"/>
</dbReference>
<evidence type="ECO:0000256" key="2">
    <source>
        <dbReference type="ARBA" id="ARBA00035294"/>
    </source>
</evidence>
<dbReference type="CDD" id="cd00473">
    <property type="entry name" value="bS6"/>
    <property type="match status" value="1"/>
</dbReference>
<dbReference type="Proteomes" id="UP000034923">
    <property type="component" value="Unassembled WGS sequence"/>
</dbReference>
<dbReference type="InterPro" id="IPR000529">
    <property type="entry name" value="Ribosomal_bS6"/>
</dbReference>
<dbReference type="GO" id="GO:0006412">
    <property type="term" value="P:translation"/>
    <property type="evidence" value="ECO:0007669"/>
    <property type="project" value="UniProtKB-UniRule"/>
</dbReference>
<proteinExistence type="inferred from homology"/>
<evidence type="ECO:0000256" key="3">
    <source>
        <dbReference type="HAMAP-Rule" id="MF_00360"/>
    </source>
</evidence>
<keyword evidence="3" id="KW-0694">RNA-binding</keyword>
<keyword evidence="3" id="KW-0689">Ribosomal protein</keyword>
<dbReference type="EMBL" id="LBQE01000003">
    <property type="protein sequence ID" value="KKP72913.1"/>
    <property type="molecule type" value="Genomic_DNA"/>
</dbReference>
<evidence type="ECO:0000313" key="4">
    <source>
        <dbReference type="EMBL" id="KKP72913.1"/>
    </source>
</evidence>
<accession>A0A0G0BUC1</accession>
<gene>
    <name evidence="3" type="primary">rpsF</name>
    <name evidence="4" type="ORF">UR70_C0003G0028</name>
</gene>